<reference evidence="1" key="2">
    <citation type="submission" date="2020-09" db="EMBL/GenBank/DDBJ databases">
        <authorList>
            <person name="Sun Q."/>
            <person name="Kim S."/>
        </authorList>
    </citation>
    <scope>NUCLEOTIDE SEQUENCE</scope>
    <source>
        <strain evidence="1">KCTC 42590</strain>
    </source>
</reference>
<dbReference type="AlphaFoldDB" id="A0A919AK28"/>
<dbReference type="EMBL" id="BNCI01000001">
    <property type="protein sequence ID" value="GHF12262.1"/>
    <property type="molecule type" value="Genomic_DNA"/>
</dbReference>
<evidence type="ECO:0000313" key="1">
    <source>
        <dbReference type="EMBL" id="GHF12262.1"/>
    </source>
</evidence>
<sequence length="69" mass="7932">MPSMCLIDKDGIPQVRRGPSASSDIVREYRVNSVDELRHCEQIASELFDRFQHMKPRDFAQALDVLITV</sequence>
<keyword evidence="2" id="KW-1185">Reference proteome</keyword>
<organism evidence="1 2">
    <name type="scientific">Kordiimonas sediminis</name>
    <dbReference type="NCBI Taxonomy" id="1735581"/>
    <lineage>
        <taxon>Bacteria</taxon>
        <taxon>Pseudomonadati</taxon>
        <taxon>Pseudomonadota</taxon>
        <taxon>Alphaproteobacteria</taxon>
        <taxon>Kordiimonadales</taxon>
        <taxon>Kordiimonadaceae</taxon>
        <taxon>Kordiimonas</taxon>
    </lineage>
</organism>
<dbReference type="Proteomes" id="UP000630923">
    <property type="component" value="Unassembled WGS sequence"/>
</dbReference>
<reference evidence="1" key="1">
    <citation type="journal article" date="2014" name="Int. J. Syst. Evol. Microbiol.">
        <title>Complete genome sequence of Corynebacterium casei LMG S-19264T (=DSM 44701T), isolated from a smear-ripened cheese.</title>
        <authorList>
            <consortium name="US DOE Joint Genome Institute (JGI-PGF)"/>
            <person name="Walter F."/>
            <person name="Albersmeier A."/>
            <person name="Kalinowski J."/>
            <person name="Ruckert C."/>
        </authorList>
    </citation>
    <scope>NUCLEOTIDE SEQUENCE</scope>
    <source>
        <strain evidence="1">KCTC 42590</strain>
    </source>
</reference>
<proteinExistence type="predicted"/>
<evidence type="ECO:0000313" key="2">
    <source>
        <dbReference type="Proteomes" id="UP000630923"/>
    </source>
</evidence>
<name>A0A919AK28_9PROT</name>
<accession>A0A919AK28</accession>
<dbReference type="RefSeq" id="WP_191249769.1">
    <property type="nucleotide sequence ID" value="NZ_BNCI01000001.1"/>
</dbReference>
<gene>
    <name evidence="1" type="ORF">GCM10017044_02740</name>
</gene>
<comment type="caution">
    <text evidence="1">The sequence shown here is derived from an EMBL/GenBank/DDBJ whole genome shotgun (WGS) entry which is preliminary data.</text>
</comment>
<protein>
    <submittedName>
        <fullName evidence="1">Uncharacterized protein</fullName>
    </submittedName>
</protein>